<gene>
    <name evidence="1" type="ORF">B9Q04_04355</name>
</gene>
<dbReference type="Proteomes" id="UP000242015">
    <property type="component" value="Unassembled WGS sequence"/>
</dbReference>
<accession>A0A2R6CCP6</accession>
<proteinExistence type="predicted"/>
<comment type="caution">
    <text evidence="1">The sequence shown here is derived from an EMBL/GenBank/DDBJ whole genome shotgun (WGS) entry which is preliminary data.</text>
</comment>
<reference evidence="1 2" key="1">
    <citation type="submission" date="2017-04" db="EMBL/GenBank/DDBJ databases">
        <title>Novel microbial lineages endemic to geothermal iron-oxide mats fill important gaps in the evolutionary history of Archaea.</title>
        <authorList>
            <person name="Jay Z.J."/>
            <person name="Beam J.P."/>
            <person name="Dlakic M."/>
            <person name="Rusch D.B."/>
            <person name="Kozubal M.A."/>
            <person name="Inskeep W.P."/>
        </authorList>
    </citation>
    <scope>NUCLEOTIDE SEQUENCE [LARGE SCALE GENOMIC DNA]</scope>
    <source>
        <strain evidence="1">BE_D</strain>
    </source>
</reference>
<protein>
    <submittedName>
        <fullName evidence="1">Uncharacterized protein</fullName>
    </submittedName>
</protein>
<evidence type="ECO:0000313" key="2">
    <source>
        <dbReference type="Proteomes" id="UP000242015"/>
    </source>
</evidence>
<sequence>MPEKREGGREYVVKWDLSPPEVEAIVVAVKGVSVSAAAIDLAARKRHPHILLLWLQATRTPPTSHILTRAGDLACADTRGIRPPA</sequence>
<dbReference type="AlphaFoldDB" id="A0A2R6CCP6"/>
<evidence type="ECO:0000313" key="1">
    <source>
        <dbReference type="EMBL" id="PSO08667.1"/>
    </source>
</evidence>
<organism evidence="1 2">
    <name type="scientific">Candidatus Marsarchaeota G2 archaeon BE_D</name>
    <dbReference type="NCBI Taxonomy" id="1978158"/>
    <lineage>
        <taxon>Archaea</taxon>
        <taxon>Candidatus Marsarchaeota</taxon>
        <taxon>Candidatus Marsarchaeota group 2</taxon>
    </lineage>
</organism>
<name>A0A2R6CCP6_9ARCH</name>
<dbReference type="EMBL" id="NEXF01000062">
    <property type="protein sequence ID" value="PSO08667.1"/>
    <property type="molecule type" value="Genomic_DNA"/>
</dbReference>